<feature type="region of interest" description="Disordered" evidence="1">
    <location>
        <begin position="79"/>
        <end position="99"/>
    </location>
</feature>
<dbReference type="EMBL" id="JAHOPC010000009">
    <property type="protein sequence ID" value="MBU8867545.1"/>
    <property type="molecule type" value="Genomic_DNA"/>
</dbReference>
<keyword evidence="2" id="KW-0472">Membrane</keyword>
<evidence type="ECO:0000256" key="2">
    <source>
        <dbReference type="SAM" id="Phobius"/>
    </source>
</evidence>
<keyword evidence="4" id="KW-1185">Reference proteome</keyword>
<name>A0ABS6I749_9MICC</name>
<organism evidence="3 4">
    <name type="scientific">Paenarthrobacter aromaticivorans</name>
    <dbReference type="NCBI Taxonomy" id="2849150"/>
    <lineage>
        <taxon>Bacteria</taxon>
        <taxon>Bacillati</taxon>
        <taxon>Actinomycetota</taxon>
        <taxon>Actinomycetes</taxon>
        <taxon>Micrococcales</taxon>
        <taxon>Micrococcaceae</taxon>
        <taxon>Paenarthrobacter</taxon>
    </lineage>
</organism>
<protein>
    <submittedName>
        <fullName evidence="3">Uncharacterized protein</fullName>
    </submittedName>
</protein>
<accession>A0ABS6I749</accession>
<dbReference type="RefSeq" id="WP_216925676.1">
    <property type="nucleotide sequence ID" value="NZ_JAHOPC010000009.1"/>
</dbReference>
<keyword evidence="2" id="KW-1133">Transmembrane helix</keyword>
<feature type="transmembrane region" description="Helical" evidence="2">
    <location>
        <begin position="52"/>
        <end position="70"/>
    </location>
</feature>
<gene>
    <name evidence="3" type="ORF">KSW38_14735</name>
</gene>
<sequence length="99" mass="11031">MNERDDNFPRSKRTTEAYLSVFKPLIWNVPLVIAFVVFALTTRPSFGDAVPVFILTALFVAMCIPVAIAASRLPALNRSEQQDKENLNRGLRPDGNPLS</sequence>
<proteinExistence type="predicted"/>
<dbReference type="Proteomes" id="UP000824166">
    <property type="component" value="Unassembled WGS sequence"/>
</dbReference>
<reference evidence="3 4" key="1">
    <citation type="submission" date="2021-06" db="EMBL/GenBank/DDBJ databases">
        <authorList>
            <person name="Jeong J.W."/>
        </authorList>
    </citation>
    <scope>NUCLEOTIDE SEQUENCE [LARGE SCALE GENOMIC DNA]</scope>
    <source>
        <strain evidence="3 4">MMS21-TAE1-1</strain>
    </source>
</reference>
<evidence type="ECO:0000313" key="3">
    <source>
        <dbReference type="EMBL" id="MBU8867545.1"/>
    </source>
</evidence>
<evidence type="ECO:0000313" key="4">
    <source>
        <dbReference type="Proteomes" id="UP000824166"/>
    </source>
</evidence>
<feature type="transmembrane region" description="Helical" evidence="2">
    <location>
        <begin position="21"/>
        <end position="40"/>
    </location>
</feature>
<keyword evidence="2" id="KW-0812">Transmembrane</keyword>
<comment type="caution">
    <text evidence="3">The sequence shown here is derived from an EMBL/GenBank/DDBJ whole genome shotgun (WGS) entry which is preliminary data.</text>
</comment>
<evidence type="ECO:0000256" key="1">
    <source>
        <dbReference type="SAM" id="MobiDB-lite"/>
    </source>
</evidence>